<evidence type="ECO:0000259" key="2">
    <source>
        <dbReference type="Pfam" id="PF07662"/>
    </source>
</evidence>
<dbReference type="RefSeq" id="WP_380082660.1">
    <property type="nucleotide sequence ID" value="NZ_JBHSWD010000001.1"/>
</dbReference>
<evidence type="ECO:0000256" key="1">
    <source>
        <dbReference type="SAM" id="Phobius"/>
    </source>
</evidence>
<name>A0ABW1YDU1_9DEIO</name>
<dbReference type="InterPro" id="IPR008276">
    <property type="entry name" value="C_nuclsd_transpt"/>
</dbReference>
<accession>A0ABW1YDU1</accession>
<feature type="transmembrane region" description="Helical" evidence="1">
    <location>
        <begin position="195"/>
        <end position="221"/>
    </location>
</feature>
<dbReference type="PANTHER" id="PTHR10590">
    <property type="entry name" value="SODIUM/NUCLEOSIDE COTRANSPORTER"/>
    <property type="match status" value="1"/>
</dbReference>
<gene>
    <name evidence="3" type="ORF">ACFP81_06290</name>
</gene>
<keyword evidence="4" id="KW-1185">Reference proteome</keyword>
<dbReference type="EMBL" id="JBHSWD010000001">
    <property type="protein sequence ID" value="MFC6591657.1"/>
    <property type="molecule type" value="Genomic_DNA"/>
</dbReference>
<organism evidence="3 4">
    <name type="scientific">Deinococcus lacus</name>
    <dbReference type="NCBI Taxonomy" id="392561"/>
    <lineage>
        <taxon>Bacteria</taxon>
        <taxon>Thermotogati</taxon>
        <taxon>Deinococcota</taxon>
        <taxon>Deinococci</taxon>
        <taxon>Deinococcales</taxon>
        <taxon>Deinococcaceae</taxon>
        <taxon>Deinococcus</taxon>
    </lineage>
</organism>
<keyword evidence="1" id="KW-0472">Membrane</keyword>
<evidence type="ECO:0000313" key="3">
    <source>
        <dbReference type="EMBL" id="MFC6591657.1"/>
    </source>
</evidence>
<feature type="domain" description="Concentrative nucleoside transporter C-terminal" evidence="2">
    <location>
        <begin position="18"/>
        <end position="251"/>
    </location>
</feature>
<dbReference type="InterPro" id="IPR011657">
    <property type="entry name" value="CNT_C_dom"/>
</dbReference>
<evidence type="ECO:0000313" key="4">
    <source>
        <dbReference type="Proteomes" id="UP001596297"/>
    </source>
</evidence>
<keyword evidence="1" id="KW-1133">Transmembrane helix</keyword>
<comment type="caution">
    <text evidence="3">The sequence shown here is derived from an EMBL/GenBank/DDBJ whole genome shotgun (WGS) entry which is preliminary data.</text>
</comment>
<feature type="transmembrane region" description="Helical" evidence="1">
    <location>
        <begin position="18"/>
        <end position="38"/>
    </location>
</feature>
<reference evidence="4" key="1">
    <citation type="journal article" date="2019" name="Int. J. Syst. Evol. Microbiol.">
        <title>The Global Catalogue of Microorganisms (GCM) 10K type strain sequencing project: providing services to taxonomists for standard genome sequencing and annotation.</title>
        <authorList>
            <consortium name="The Broad Institute Genomics Platform"/>
            <consortium name="The Broad Institute Genome Sequencing Center for Infectious Disease"/>
            <person name="Wu L."/>
            <person name="Ma J."/>
        </authorList>
    </citation>
    <scope>NUCLEOTIDE SEQUENCE [LARGE SCALE GENOMIC DNA]</scope>
    <source>
        <strain evidence="4">CGMCC 1.15772</strain>
    </source>
</reference>
<proteinExistence type="predicted"/>
<dbReference type="Pfam" id="PF07662">
    <property type="entry name" value="Nucleos_tra2_C"/>
    <property type="match status" value="1"/>
</dbReference>
<feature type="transmembrane region" description="Helical" evidence="1">
    <location>
        <begin position="100"/>
        <end position="122"/>
    </location>
</feature>
<feature type="transmembrane region" description="Helical" evidence="1">
    <location>
        <begin position="134"/>
        <end position="153"/>
    </location>
</feature>
<keyword evidence="1" id="KW-0812">Transmembrane</keyword>
<sequence length="258" mass="26041">MAGSTLAGYAGLGIRLDYLIAASFMSAPAGLLMAKLLYPETEQVQSYSPTVAAPAQAVSGGREPEGMGADVVHTTPNTDTDGDANVIDAAARGASEGMMLAINVGAMLLAFIGLIALLNSLIGGAGALFGVQGLTIQLILGYLFSPFALLMGVPQGDAVQAGSFLGQKLVTNEFVAFIDFAAKLKEGGMSDKTEAIITFALCGFANLSSLGILLGGLGGMAPSRRPDIARLGLLAIAAGVLANMLSGTIAGMMVGLAR</sequence>
<feature type="transmembrane region" description="Helical" evidence="1">
    <location>
        <begin position="233"/>
        <end position="257"/>
    </location>
</feature>
<dbReference type="Proteomes" id="UP001596297">
    <property type="component" value="Unassembled WGS sequence"/>
</dbReference>
<dbReference type="PANTHER" id="PTHR10590:SF4">
    <property type="entry name" value="SOLUTE CARRIER FAMILY 28 MEMBER 3"/>
    <property type="match status" value="1"/>
</dbReference>
<protein>
    <submittedName>
        <fullName evidence="3">Nucleoside transporter C-terminal domain-containing protein</fullName>
    </submittedName>
</protein>